<keyword evidence="1" id="KW-0059">Arsenical resistance</keyword>
<dbReference type="CDD" id="cd16345">
    <property type="entry name" value="LMWP_ArsC"/>
    <property type="match status" value="1"/>
</dbReference>
<dbReference type="Gene3D" id="3.40.50.2300">
    <property type="match status" value="1"/>
</dbReference>
<dbReference type="InterPro" id="IPR023485">
    <property type="entry name" value="Ptyr_pPase"/>
</dbReference>
<evidence type="ECO:0000313" key="3">
    <source>
        <dbReference type="EMBL" id="QPJ62301.1"/>
    </source>
</evidence>
<feature type="domain" description="Phosphotyrosine protein phosphatase I" evidence="2">
    <location>
        <begin position="6"/>
        <end position="144"/>
    </location>
</feature>
<dbReference type="SMART" id="SM00226">
    <property type="entry name" value="LMWPc"/>
    <property type="match status" value="1"/>
</dbReference>
<reference evidence="3 4" key="1">
    <citation type="submission" date="2020-02" db="EMBL/GenBank/DDBJ databases">
        <title>Genomic and physiological characterization of two novel Nitrospinaceae genera.</title>
        <authorList>
            <person name="Mueller A.J."/>
            <person name="Jung M.-Y."/>
            <person name="Strachan C.R."/>
            <person name="Herbold C.W."/>
            <person name="Kirkegaard R.H."/>
            <person name="Daims H."/>
        </authorList>
    </citation>
    <scope>NUCLEOTIDE SEQUENCE [LARGE SCALE GENOMIC DNA]</scope>
    <source>
        <strain evidence="3">EB</strain>
    </source>
</reference>
<evidence type="ECO:0000313" key="4">
    <source>
        <dbReference type="Proteomes" id="UP000594688"/>
    </source>
</evidence>
<accession>A0A7T0BWS4</accession>
<dbReference type="InterPro" id="IPR036196">
    <property type="entry name" value="Ptyr_pPase_sf"/>
</dbReference>
<dbReference type="GO" id="GO:0046685">
    <property type="term" value="P:response to arsenic-containing substance"/>
    <property type="evidence" value="ECO:0007669"/>
    <property type="project" value="UniProtKB-KW"/>
</dbReference>
<gene>
    <name evidence="3" type="ORF">G3M70_10640</name>
</gene>
<protein>
    <submittedName>
        <fullName evidence="3">Arsenate reductase ArsC</fullName>
    </submittedName>
</protein>
<dbReference type="EMBL" id="CP048685">
    <property type="protein sequence ID" value="QPJ62301.1"/>
    <property type="molecule type" value="Genomic_DNA"/>
</dbReference>
<evidence type="ECO:0000259" key="2">
    <source>
        <dbReference type="SMART" id="SM00226"/>
    </source>
</evidence>
<dbReference type="SUPFAM" id="SSF52788">
    <property type="entry name" value="Phosphotyrosine protein phosphatases I"/>
    <property type="match status" value="1"/>
</dbReference>
<dbReference type="KEGG" id="nli:G3M70_10640"/>
<dbReference type="Pfam" id="PF01451">
    <property type="entry name" value="LMWPc"/>
    <property type="match status" value="1"/>
</dbReference>
<dbReference type="Proteomes" id="UP000594688">
    <property type="component" value="Chromosome"/>
</dbReference>
<sequence>MSGKVINVLFLCTGNSARSIMAEAILNNIAEGRFQAYSAGSHPVCAVNPLAIALLGDRGVWEPYLRSKSWDEFTKSNSPNFDIVITVCDNAAGETCPVWIGNPIKLHWGLEDPAAAGGSYAERMKAFEQTFEQLEKRIKTLVGFLKDDIDAKNLKNHFEGMELL</sequence>
<evidence type="ECO:0000256" key="1">
    <source>
        <dbReference type="ARBA" id="ARBA00022849"/>
    </source>
</evidence>
<dbReference type="PANTHER" id="PTHR43428">
    <property type="entry name" value="ARSENATE REDUCTASE"/>
    <property type="match status" value="1"/>
</dbReference>
<dbReference type="AlphaFoldDB" id="A0A7T0BWS4"/>
<organism evidence="3 4">
    <name type="scientific">Candidatus Nitronauta litoralis</name>
    <dbReference type="NCBI Taxonomy" id="2705533"/>
    <lineage>
        <taxon>Bacteria</taxon>
        <taxon>Pseudomonadati</taxon>
        <taxon>Nitrospinota/Tectimicrobiota group</taxon>
        <taxon>Nitrospinota</taxon>
        <taxon>Nitrospinia</taxon>
        <taxon>Nitrospinales</taxon>
        <taxon>Nitrospinaceae</taxon>
        <taxon>Candidatus Nitronauta</taxon>
    </lineage>
</organism>
<proteinExistence type="predicted"/>
<dbReference type="PANTHER" id="PTHR43428:SF1">
    <property type="entry name" value="ARSENATE REDUCTASE"/>
    <property type="match status" value="1"/>
</dbReference>
<name>A0A7T0BWS4_9BACT</name>